<dbReference type="InParanoid" id="A0A0N7KHH5"/>
<dbReference type="PaxDb" id="39947-A0A0N7KHH5"/>
<evidence type="ECO:0000313" key="1">
    <source>
        <dbReference type="EMBL" id="BAS84833.1"/>
    </source>
</evidence>
<gene>
    <name evidence="1" type="ordered locus">Os03g0434066</name>
    <name evidence="1" type="ORF">OSNPB_030434066</name>
</gene>
<dbReference type="AlphaFoldDB" id="A0A0N7KHH5"/>
<proteinExistence type="predicted"/>
<name>A0A0N7KHH5_ORYSJ</name>
<reference evidence="2" key="1">
    <citation type="journal article" date="2005" name="Nature">
        <title>The map-based sequence of the rice genome.</title>
        <authorList>
            <consortium name="International rice genome sequencing project (IRGSP)"/>
            <person name="Matsumoto T."/>
            <person name="Wu J."/>
            <person name="Kanamori H."/>
            <person name="Katayose Y."/>
            <person name="Fujisawa M."/>
            <person name="Namiki N."/>
            <person name="Mizuno H."/>
            <person name="Yamamoto K."/>
            <person name="Antonio B.A."/>
            <person name="Baba T."/>
            <person name="Sakata K."/>
            <person name="Nagamura Y."/>
            <person name="Aoki H."/>
            <person name="Arikawa K."/>
            <person name="Arita K."/>
            <person name="Bito T."/>
            <person name="Chiden Y."/>
            <person name="Fujitsuka N."/>
            <person name="Fukunaka R."/>
            <person name="Hamada M."/>
            <person name="Harada C."/>
            <person name="Hayashi A."/>
            <person name="Hijishita S."/>
            <person name="Honda M."/>
            <person name="Hosokawa S."/>
            <person name="Ichikawa Y."/>
            <person name="Idonuma A."/>
            <person name="Iijima M."/>
            <person name="Ikeda M."/>
            <person name="Ikeno M."/>
            <person name="Ito K."/>
            <person name="Ito S."/>
            <person name="Ito T."/>
            <person name="Ito Y."/>
            <person name="Ito Y."/>
            <person name="Iwabuchi A."/>
            <person name="Kamiya K."/>
            <person name="Karasawa W."/>
            <person name="Kurita K."/>
            <person name="Katagiri S."/>
            <person name="Kikuta A."/>
            <person name="Kobayashi H."/>
            <person name="Kobayashi N."/>
            <person name="Machita K."/>
            <person name="Maehara T."/>
            <person name="Masukawa M."/>
            <person name="Mizubayashi T."/>
            <person name="Mukai Y."/>
            <person name="Nagasaki H."/>
            <person name="Nagata Y."/>
            <person name="Naito S."/>
            <person name="Nakashima M."/>
            <person name="Nakama Y."/>
            <person name="Nakamichi Y."/>
            <person name="Nakamura M."/>
            <person name="Meguro A."/>
            <person name="Negishi M."/>
            <person name="Ohta I."/>
            <person name="Ohta T."/>
            <person name="Okamoto M."/>
            <person name="Ono N."/>
            <person name="Saji S."/>
            <person name="Sakaguchi M."/>
            <person name="Sakai K."/>
            <person name="Shibata M."/>
            <person name="Shimokawa T."/>
            <person name="Song J."/>
            <person name="Takazaki Y."/>
            <person name="Terasawa K."/>
            <person name="Tsugane M."/>
            <person name="Tsuji K."/>
            <person name="Ueda S."/>
            <person name="Waki K."/>
            <person name="Yamagata H."/>
            <person name="Yamamoto M."/>
            <person name="Yamamoto S."/>
            <person name="Yamane H."/>
            <person name="Yoshiki S."/>
            <person name="Yoshihara R."/>
            <person name="Yukawa K."/>
            <person name="Zhong H."/>
            <person name="Yano M."/>
            <person name="Yuan Q."/>
            <person name="Ouyang S."/>
            <person name="Liu J."/>
            <person name="Jones K.M."/>
            <person name="Gansberger K."/>
            <person name="Moffat K."/>
            <person name="Hill J."/>
            <person name="Bera J."/>
            <person name="Fadrosh D."/>
            <person name="Jin S."/>
            <person name="Johri S."/>
            <person name="Kim M."/>
            <person name="Overton L."/>
            <person name="Reardon M."/>
            <person name="Tsitrin T."/>
            <person name="Vuong H."/>
            <person name="Weaver B."/>
            <person name="Ciecko A."/>
            <person name="Tallon L."/>
            <person name="Jackson J."/>
            <person name="Pai G."/>
            <person name="Aken S.V."/>
            <person name="Utterback T."/>
            <person name="Reidmuller S."/>
            <person name="Feldblyum T."/>
            <person name="Hsiao J."/>
            <person name="Zismann V."/>
            <person name="Iobst S."/>
            <person name="de Vazeille A.R."/>
            <person name="Buell C.R."/>
            <person name="Ying K."/>
            <person name="Li Y."/>
            <person name="Lu T."/>
            <person name="Huang Y."/>
            <person name="Zhao Q."/>
            <person name="Feng Q."/>
            <person name="Zhang L."/>
            <person name="Zhu J."/>
            <person name="Weng Q."/>
            <person name="Mu J."/>
            <person name="Lu Y."/>
            <person name="Fan D."/>
            <person name="Liu Y."/>
            <person name="Guan J."/>
            <person name="Zhang Y."/>
            <person name="Yu S."/>
            <person name="Liu X."/>
            <person name="Zhang Y."/>
            <person name="Hong G."/>
            <person name="Han B."/>
            <person name="Choisne N."/>
            <person name="Demange N."/>
            <person name="Orjeda G."/>
            <person name="Samain S."/>
            <person name="Cattolico L."/>
            <person name="Pelletier E."/>
            <person name="Couloux A."/>
            <person name="Segurens B."/>
            <person name="Wincker P."/>
            <person name="D'Hont A."/>
            <person name="Scarpelli C."/>
            <person name="Weissenbach J."/>
            <person name="Salanoubat M."/>
            <person name="Quetier F."/>
            <person name="Yu Y."/>
            <person name="Kim H.R."/>
            <person name="Rambo T."/>
            <person name="Currie J."/>
            <person name="Collura K."/>
            <person name="Luo M."/>
            <person name="Yang T."/>
            <person name="Ammiraju J.S.S."/>
            <person name="Engler F."/>
            <person name="Soderlund C."/>
            <person name="Wing R.A."/>
            <person name="Palmer L.E."/>
            <person name="de la Bastide M."/>
            <person name="Spiegel L."/>
            <person name="Nascimento L."/>
            <person name="Zutavern T."/>
            <person name="O'Shaughnessy A."/>
            <person name="Dike S."/>
            <person name="Dedhia N."/>
            <person name="Preston R."/>
            <person name="Balija V."/>
            <person name="McCombie W.R."/>
            <person name="Chow T."/>
            <person name="Chen H."/>
            <person name="Chung M."/>
            <person name="Chen C."/>
            <person name="Shaw J."/>
            <person name="Wu H."/>
            <person name="Hsiao K."/>
            <person name="Chao Y."/>
            <person name="Chu M."/>
            <person name="Cheng C."/>
            <person name="Hour A."/>
            <person name="Lee P."/>
            <person name="Lin S."/>
            <person name="Lin Y."/>
            <person name="Liou J."/>
            <person name="Liu S."/>
            <person name="Hsing Y."/>
            <person name="Raghuvanshi S."/>
            <person name="Mohanty A."/>
            <person name="Bharti A.K."/>
            <person name="Gaur A."/>
            <person name="Gupta V."/>
            <person name="Kumar D."/>
            <person name="Ravi V."/>
            <person name="Vij S."/>
            <person name="Kapur A."/>
            <person name="Khurana P."/>
            <person name="Khurana P."/>
            <person name="Khurana J.P."/>
            <person name="Tyagi A.K."/>
            <person name="Gaikwad K."/>
            <person name="Singh A."/>
            <person name="Dalal V."/>
            <person name="Srivastava S."/>
            <person name="Dixit A."/>
            <person name="Pal A.K."/>
            <person name="Ghazi I.A."/>
            <person name="Yadav M."/>
            <person name="Pandit A."/>
            <person name="Bhargava A."/>
            <person name="Sureshbabu K."/>
            <person name="Batra K."/>
            <person name="Sharma T.R."/>
            <person name="Mohapatra T."/>
            <person name="Singh N.K."/>
            <person name="Messing J."/>
            <person name="Nelson A.B."/>
            <person name="Fuks G."/>
            <person name="Kavchok S."/>
            <person name="Keizer G."/>
            <person name="Linton E."/>
            <person name="Llaca V."/>
            <person name="Song R."/>
            <person name="Tanyolac B."/>
            <person name="Young S."/>
            <person name="Ho-Il K."/>
            <person name="Hahn J.H."/>
            <person name="Sangsakoo G."/>
            <person name="Vanavichit A."/>
            <person name="de Mattos Luiz.A.T."/>
            <person name="Zimmer P.D."/>
            <person name="Malone G."/>
            <person name="Dellagostin O."/>
            <person name="de Oliveira A.C."/>
            <person name="Bevan M."/>
            <person name="Bancroft I."/>
            <person name="Minx P."/>
            <person name="Cordum H."/>
            <person name="Wilson R."/>
            <person name="Cheng Z."/>
            <person name="Jin W."/>
            <person name="Jiang J."/>
            <person name="Leong S.A."/>
            <person name="Iwama H."/>
            <person name="Gojobori T."/>
            <person name="Itoh T."/>
            <person name="Niimura Y."/>
            <person name="Fujii Y."/>
            <person name="Habara T."/>
            <person name="Sakai H."/>
            <person name="Sato Y."/>
            <person name="Wilson G."/>
            <person name="Kumar K."/>
            <person name="McCouch S."/>
            <person name="Juretic N."/>
            <person name="Hoen D."/>
            <person name="Wright S."/>
            <person name="Bruskiewich R."/>
            <person name="Bureau T."/>
            <person name="Miyao A."/>
            <person name="Hirochika H."/>
            <person name="Nishikawa T."/>
            <person name="Kadowaki K."/>
            <person name="Sugiura M."/>
            <person name="Burr B."/>
            <person name="Sasaki T."/>
        </authorList>
    </citation>
    <scope>NUCLEOTIDE SEQUENCE [LARGE SCALE GENOMIC DNA]</scope>
    <source>
        <strain evidence="2">cv. Nipponbare</strain>
    </source>
</reference>
<organism evidence="1 2">
    <name type="scientific">Oryza sativa subsp. japonica</name>
    <name type="common">Rice</name>
    <dbReference type="NCBI Taxonomy" id="39947"/>
    <lineage>
        <taxon>Eukaryota</taxon>
        <taxon>Viridiplantae</taxon>
        <taxon>Streptophyta</taxon>
        <taxon>Embryophyta</taxon>
        <taxon>Tracheophyta</taxon>
        <taxon>Spermatophyta</taxon>
        <taxon>Magnoliopsida</taxon>
        <taxon>Liliopsida</taxon>
        <taxon>Poales</taxon>
        <taxon>Poaceae</taxon>
        <taxon>BOP clade</taxon>
        <taxon>Oryzoideae</taxon>
        <taxon>Oryzeae</taxon>
        <taxon>Oryzinae</taxon>
        <taxon>Oryza</taxon>
        <taxon>Oryza sativa</taxon>
    </lineage>
</organism>
<accession>A0A0N7KHH5</accession>
<dbReference type="EMBL" id="AP014959">
    <property type="protein sequence ID" value="BAS84833.1"/>
    <property type="molecule type" value="Genomic_DNA"/>
</dbReference>
<sequence>MTMSSRRRSGVIKAADVVIVKRRLGVVKVAAVVVVKAADVVIVSARNVPATGRLLTSIRYHPLRPSMLHLAMC</sequence>
<protein>
    <submittedName>
        <fullName evidence="1">Os03g0434066 protein</fullName>
    </submittedName>
</protein>
<evidence type="ECO:0000313" key="2">
    <source>
        <dbReference type="Proteomes" id="UP000059680"/>
    </source>
</evidence>
<dbReference type="Proteomes" id="UP000059680">
    <property type="component" value="Chromosome 3"/>
</dbReference>
<keyword evidence="2" id="KW-1185">Reference proteome</keyword>
<reference evidence="1 2" key="2">
    <citation type="journal article" date="2013" name="Plant Cell Physiol.">
        <title>Rice Annotation Project Database (RAP-DB): an integrative and interactive database for rice genomics.</title>
        <authorList>
            <person name="Sakai H."/>
            <person name="Lee S.S."/>
            <person name="Tanaka T."/>
            <person name="Numa H."/>
            <person name="Kim J."/>
            <person name="Kawahara Y."/>
            <person name="Wakimoto H."/>
            <person name="Yang C.C."/>
            <person name="Iwamoto M."/>
            <person name="Abe T."/>
            <person name="Yamada Y."/>
            <person name="Muto A."/>
            <person name="Inokuchi H."/>
            <person name="Ikemura T."/>
            <person name="Matsumoto T."/>
            <person name="Sasaki T."/>
            <person name="Itoh T."/>
        </authorList>
    </citation>
    <scope>NUCLEOTIDE SEQUENCE [LARGE SCALE GENOMIC DNA]</scope>
    <source>
        <strain evidence="2">cv. Nipponbare</strain>
    </source>
</reference>
<reference evidence="1 2" key="3">
    <citation type="journal article" date="2013" name="Rice">
        <title>Improvement of the Oryza sativa Nipponbare reference genome using next generation sequence and optical map data.</title>
        <authorList>
            <person name="Kawahara Y."/>
            <person name="de la Bastide M."/>
            <person name="Hamilton J.P."/>
            <person name="Kanamori H."/>
            <person name="McCombie W.R."/>
            <person name="Ouyang S."/>
            <person name="Schwartz D.C."/>
            <person name="Tanaka T."/>
            <person name="Wu J."/>
            <person name="Zhou S."/>
            <person name="Childs K.L."/>
            <person name="Davidson R.M."/>
            <person name="Lin H."/>
            <person name="Quesada-Ocampo L."/>
            <person name="Vaillancourt B."/>
            <person name="Sakai H."/>
            <person name="Lee S.S."/>
            <person name="Kim J."/>
            <person name="Numa H."/>
            <person name="Itoh T."/>
            <person name="Buell C.R."/>
            <person name="Matsumoto T."/>
        </authorList>
    </citation>
    <scope>NUCLEOTIDE SEQUENCE [LARGE SCALE GENOMIC DNA]</scope>
    <source>
        <strain evidence="2">cv. Nipponbare</strain>
    </source>
</reference>